<dbReference type="Pfam" id="PF04149">
    <property type="entry name" value="DUF397"/>
    <property type="match status" value="1"/>
</dbReference>
<dbReference type="AlphaFoldDB" id="A0A1M5LVN5"/>
<evidence type="ECO:0000259" key="1">
    <source>
        <dbReference type="Pfam" id="PF04149"/>
    </source>
</evidence>
<dbReference type="Proteomes" id="UP000184501">
    <property type="component" value="Unassembled WGS sequence"/>
</dbReference>
<protein>
    <recommendedName>
        <fullName evidence="1">DUF397 domain-containing protein</fullName>
    </recommendedName>
</protein>
<reference evidence="2 3" key="1">
    <citation type="submission" date="2016-11" db="EMBL/GenBank/DDBJ databases">
        <authorList>
            <person name="Jaros S."/>
            <person name="Januszkiewicz K."/>
            <person name="Wedrychowicz H."/>
        </authorList>
    </citation>
    <scope>NUCLEOTIDE SEQUENCE [LARGE SCALE GENOMIC DNA]</scope>
    <source>
        <strain evidence="2 3">DSM 44523</strain>
    </source>
</reference>
<dbReference type="RefSeq" id="WP_073488893.1">
    <property type="nucleotide sequence ID" value="NZ_FQVN01000012.1"/>
</dbReference>
<dbReference type="InterPro" id="IPR007278">
    <property type="entry name" value="DUF397"/>
</dbReference>
<sequence length="70" mass="7475">MWVPAPSLTGASWRTSSYTSGANNCVEVADFPTVAAVRDSKNPTGPALLFARCEWASFVRTVRSGQLDLG</sequence>
<keyword evidence="3" id="KW-1185">Reference proteome</keyword>
<proteinExistence type="predicted"/>
<dbReference type="STRING" id="2017.SAMN05444320_11278"/>
<name>A0A1M5LVN5_STRHI</name>
<accession>A0A1M5LVN5</accession>
<feature type="domain" description="DUF397" evidence="1">
    <location>
        <begin position="11"/>
        <end position="63"/>
    </location>
</feature>
<dbReference type="EMBL" id="FQVN01000012">
    <property type="protein sequence ID" value="SHG69128.1"/>
    <property type="molecule type" value="Genomic_DNA"/>
</dbReference>
<organism evidence="2 3">
    <name type="scientific">Streptoalloteichus hindustanus</name>
    <dbReference type="NCBI Taxonomy" id="2017"/>
    <lineage>
        <taxon>Bacteria</taxon>
        <taxon>Bacillati</taxon>
        <taxon>Actinomycetota</taxon>
        <taxon>Actinomycetes</taxon>
        <taxon>Pseudonocardiales</taxon>
        <taxon>Pseudonocardiaceae</taxon>
        <taxon>Streptoalloteichus</taxon>
    </lineage>
</organism>
<gene>
    <name evidence="2" type="ORF">SAMN05444320_11278</name>
</gene>
<dbReference type="OrthoDB" id="4558943at2"/>
<evidence type="ECO:0000313" key="2">
    <source>
        <dbReference type="EMBL" id="SHG69128.1"/>
    </source>
</evidence>
<evidence type="ECO:0000313" key="3">
    <source>
        <dbReference type="Proteomes" id="UP000184501"/>
    </source>
</evidence>